<dbReference type="KEGG" id="wna:KA717_02620"/>
<protein>
    <submittedName>
        <fullName evidence="1">HEPN domain-containing protein</fullName>
    </submittedName>
</protein>
<dbReference type="Proteomes" id="UP001065613">
    <property type="component" value="Chromosome"/>
</dbReference>
<sequence length="464" mass="54336">MFNPTELKNIAEQLCDLANQKLPDLKEKFYEFDVVNKWQIVNGEKIMIKINTFNTSVSFVVMSLIKDPLFFMLKENIENSYNNFESTYNYQSISFSGGHHTQPQTAAERILVDSFRKETESFSSQHFIENYHKLMGLFNGDPHEFKVSGRLQGVTLTLDKIVLDDEVYLKQLSIDEINERQPLGVFRWMRDVPIQLDLSDFNTEVVVISLRKIDNFEKNSYFDLTNRFSEHARERINLVLQMFKLYKAGSFIIDSRVESYPLTKEMIRSSLNKKYISPYNQLIINGDDEIKLQEIYKILKNIIPNDKILSRSLSRFFIAVDEDSPEEELVDLVIALESILQTVNGNPIKEELRYRFSINGASLLTNIDSTSDFFETMEIMRTAYDCRSVIVHGGDSTSLTKNLKTLNAKIDRSVKNREFANLKDLNLLIADWYRSMVLWLTNIDRQKRPYFVEYGWEKLMRKDY</sequence>
<reference evidence="1" key="1">
    <citation type="submission" date="2021-04" db="EMBL/GenBank/DDBJ databases">
        <title>Genome sequence of Woronichinia naegeliana from Washington state freshwater lake bloom.</title>
        <authorList>
            <person name="Dreher T.W."/>
        </authorList>
    </citation>
    <scope>NUCLEOTIDE SEQUENCE</scope>
    <source>
        <strain evidence="1">WA131</strain>
    </source>
</reference>
<accession>A0A977KXP5</accession>
<gene>
    <name evidence="1" type="ORF">KA717_02620</name>
</gene>
<organism evidence="1">
    <name type="scientific">Woronichinia naegeliana WA131</name>
    <dbReference type="NCBI Taxonomy" id="2824559"/>
    <lineage>
        <taxon>Bacteria</taxon>
        <taxon>Bacillati</taxon>
        <taxon>Cyanobacteriota</taxon>
        <taxon>Cyanophyceae</taxon>
        <taxon>Synechococcales</taxon>
        <taxon>Coelosphaeriaceae</taxon>
        <taxon>Woronichinia</taxon>
    </lineage>
</organism>
<dbReference type="AlphaFoldDB" id="A0A977KXP5"/>
<dbReference type="EMBL" id="CP073041">
    <property type="protein sequence ID" value="UXE61846.1"/>
    <property type="molecule type" value="Genomic_DNA"/>
</dbReference>
<proteinExistence type="predicted"/>
<evidence type="ECO:0000313" key="1">
    <source>
        <dbReference type="EMBL" id="UXE61846.1"/>
    </source>
</evidence>
<name>A0A977KXP5_9CYAN</name>